<dbReference type="CDD" id="cd10792">
    <property type="entry name" value="GH57N_AmyC_like"/>
    <property type="match status" value="1"/>
</dbReference>
<dbReference type="Gene3D" id="1.20.1430.10">
    <property type="entry name" value="Families 57/38 glycoside transferase, middle domain"/>
    <property type="match status" value="1"/>
</dbReference>
<dbReference type="InterPro" id="IPR027291">
    <property type="entry name" value="Glyco_hydro_38_N_sf"/>
</dbReference>
<dbReference type="Gene3D" id="3.20.110.10">
    <property type="entry name" value="Glycoside hydrolase 38, N terminal domain"/>
    <property type="match status" value="1"/>
</dbReference>
<dbReference type="InterPro" id="IPR015293">
    <property type="entry name" value="BE_C"/>
</dbReference>
<feature type="domain" description="Glycosyltransferase subfamily 4-like N-terminal" evidence="7">
    <location>
        <begin position="563"/>
        <end position="736"/>
    </location>
</feature>
<dbReference type="PANTHER" id="PTHR41695">
    <property type="entry name" value="1,4-ALPHA-GLUCAN BRANCHING ENZYME RV3031-RELATED"/>
    <property type="match status" value="1"/>
</dbReference>
<evidence type="ECO:0000259" key="4">
    <source>
        <dbReference type="Pfam" id="PF00534"/>
    </source>
</evidence>
<dbReference type="SUPFAM" id="SSF88713">
    <property type="entry name" value="Glycoside hydrolase/deacetylase"/>
    <property type="match status" value="1"/>
</dbReference>
<dbReference type="Proteomes" id="UP000618579">
    <property type="component" value="Unassembled WGS sequence"/>
</dbReference>
<comment type="caution">
    <text evidence="8">The sequence shown here is derived from an EMBL/GenBank/DDBJ whole genome shotgun (WGS) entry which is preliminary data.</text>
</comment>
<feature type="domain" description="Glycoside hydrolase family 57 N-terminal" evidence="5">
    <location>
        <begin position="16"/>
        <end position="383"/>
    </location>
</feature>
<dbReference type="InterPro" id="IPR028098">
    <property type="entry name" value="Glyco_trans_4-like_N"/>
</dbReference>
<evidence type="ECO:0000259" key="7">
    <source>
        <dbReference type="Pfam" id="PF13439"/>
    </source>
</evidence>
<proteinExistence type="inferred from homology"/>
<dbReference type="InterPro" id="IPR040042">
    <property type="entry name" value="Branching_enz_MT3115-like"/>
</dbReference>
<dbReference type="Pfam" id="PF13439">
    <property type="entry name" value="Glyco_transf_4"/>
    <property type="match status" value="1"/>
</dbReference>
<keyword evidence="2 3" id="KW-0119">Carbohydrate metabolism</keyword>
<keyword evidence="9" id="KW-1185">Reference proteome</keyword>
<dbReference type="PANTHER" id="PTHR41695:SF1">
    <property type="entry name" value="1,4-ALPHA-GLUCAN BRANCHING ENZYME TK1436"/>
    <property type="match status" value="1"/>
</dbReference>
<evidence type="ECO:0000256" key="2">
    <source>
        <dbReference type="ARBA" id="ARBA00023277"/>
    </source>
</evidence>
<dbReference type="SUPFAM" id="SSF53756">
    <property type="entry name" value="UDP-Glycosyltransferase/glycogen phosphorylase"/>
    <property type="match status" value="1"/>
</dbReference>
<gene>
    <name evidence="8" type="ORF">GC097_08835</name>
</gene>
<dbReference type="InterPro" id="IPR011330">
    <property type="entry name" value="Glyco_hydro/deAcase_b/a-brl"/>
</dbReference>
<accession>A0ABX1ZJ74</accession>
<dbReference type="Pfam" id="PF09210">
    <property type="entry name" value="BE_C"/>
    <property type="match status" value="1"/>
</dbReference>
<feature type="domain" description="Glycosyl transferase family 1" evidence="4">
    <location>
        <begin position="746"/>
        <end position="910"/>
    </location>
</feature>
<comment type="similarity">
    <text evidence="1 3">Belongs to the glycosyl hydrolase 57 family.</text>
</comment>
<dbReference type="CDD" id="cd03801">
    <property type="entry name" value="GT4_PimA-like"/>
    <property type="match status" value="1"/>
</dbReference>
<dbReference type="RefSeq" id="WP_171682994.1">
    <property type="nucleotide sequence ID" value="NZ_WHNZ01000017.1"/>
</dbReference>
<sequence>MINRIKPKPEIKGYFALVLHAHLPYIRHQEHDADREDRWFFEAMTETYLPLLEVMHHLSQDQIDFRITFSMTPTLLSLFSDPLLQDKYRTYLSELIALADSEQVRLHKDPVLLPLAKHYSQRFQELQKLYESYNGNIIVAFKHYQALEQIEIVPSAATHAYLPLLKTEESIRAQILTAVKEYERYFDRKPRGFWLPECGYTPGIERVLDEAGIQYVFTDWTAVAFASPQPHRGLLAPLMAASHGLTAFPCDPESAQQVTSAEHGYSSDFLYRDYYAGSGTGFKYDRNTSNGSLKVPYHPALALAKATEHAEDFLQHRQKQVQQGLRWMDRKPIIVSAYPAELFGHWWYEGPHFLEQLCRNLFLDQTTLKMVTPSEYLEEYPTSGAGRLNESSSGRNHSSEAWLQESNHWIYRHLHEAEERMIRLATKQEHPSPSDSMSVEVLKRALNQAARELMLAQSSDWAFMMDSQSLADCAIRRTKTHLGCFHQLCDQVDAGEVDEILLADLEERDRCLPDVTYETFINFSPPSPVPILPSWSEWETLQEETKHRPNVFMLAWEYPPKQVGGLSRAVHELSEALAARGEIVHVITTSCEGAPGFEKKNGVYVHRLPVLHSGDTSFYHWTFEMNLAMTDHLVKWKENGGRIDLLHAHDWMVFHAAREIKMSYGIPLFATIHATEWGRNQGNLHTDLQRKIHQIEWKLTYEANRVFVCSSYMKDEVVRIFSLPADKVAVHPNGIQLPPSSGKAASKRPHELMKQDKVIFYIGRLVFEKGIHTLIGAMPNILSLVPHAKLVIAGSGPMEAELRTQAAHLGDRVLFTGFIDDNYRVQLYQSADVCVIPSLYEPFGIVALEAMAYRKPIVLSDTGGLAEIIRHGVDGYKALPGHTDSLSWHITEMLLNPKLAAKMAENAYQWLQTNYQWSQIAAHIQEEYRQLTYDLSDIHI</sequence>
<name>A0ABX1ZJ74_9BACL</name>
<dbReference type="Pfam" id="PF03065">
    <property type="entry name" value="Glyco_hydro_57"/>
    <property type="match status" value="1"/>
</dbReference>
<reference evidence="8 9" key="1">
    <citation type="submission" date="2019-10" db="EMBL/GenBank/DDBJ databases">
        <title>Description of Paenibacillus pedi sp. nov.</title>
        <authorList>
            <person name="Carlier A."/>
            <person name="Qi S."/>
        </authorList>
    </citation>
    <scope>NUCLEOTIDE SEQUENCE [LARGE SCALE GENOMIC DNA]</scope>
    <source>
        <strain evidence="8 9">LMG 31457</strain>
    </source>
</reference>
<dbReference type="InterPro" id="IPR001296">
    <property type="entry name" value="Glyco_trans_1"/>
</dbReference>
<dbReference type="Gene3D" id="3.40.50.2000">
    <property type="entry name" value="Glycogen Phosphorylase B"/>
    <property type="match status" value="2"/>
</dbReference>
<evidence type="ECO:0000259" key="6">
    <source>
        <dbReference type="Pfam" id="PF09210"/>
    </source>
</evidence>
<dbReference type="EMBL" id="WHNZ01000017">
    <property type="protein sequence ID" value="NOV00121.1"/>
    <property type="molecule type" value="Genomic_DNA"/>
</dbReference>
<protein>
    <submittedName>
        <fullName evidence="8">DUF1957 domain-containing protein</fullName>
    </submittedName>
</protein>
<evidence type="ECO:0000313" key="9">
    <source>
        <dbReference type="Proteomes" id="UP000618579"/>
    </source>
</evidence>
<evidence type="ECO:0000256" key="1">
    <source>
        <dbReference type="ARBA" id="ARBA00006821"/>
    </source>
</evidence>
<dbReference type="InterPro" id="IPR028995">
    <property type="entry name" value="Glyco_hydro_57/38_cen_sf"/>
</dbReference>
<evidence type="ECO:0000256" key="3">
    <source>
        <dbReference type="RuleBase" id="RU361196"/>
    </source>
</evidence>
<evidence type="ECO:0000259" key="5">
    <source>
        <dbReference type="Pfam" id="PF03065"/>
    </source>
</evidence>
<dbReference type="InterPro" id="IPR004300">
    <property type="entry name" value="Glyco_hydro_57_N"/>
</dbReference>
<feature type="domain" description="1,4-alpha-glucan branching enzyme C-terminal" evidence="6">
    <location>
        <begin position="413"/>
        <end position="520"/>
    </location>
</feature>
<dbReference type="SUPFAM" id="SSF88688">
    <property type="entry name" value="Families 57/38 glycoside transferase middle domain"/>
    <property type="match status" value="1"/>
</dbReference>
<dbReference type="Pfam" id="PF00534">
    <property type="entry name" value="Glycos_transf_1"/>
    <property type="match status" value="1"/>
</dbReference>
<evidence type="ECO:0000313" key="8">
    <source>
        <dbReference type="EMBL" id="NOV00121.1"/>
    </source>
</evidence>
<organism evidence="8 9">
    <name type="scientific">Paenibacillus planticolens</name>
    <dbReference type="NCBI Taxonomy" id="2654976"/>
    <lineage>
        <taxon>Bacteria</taxon>
        <taxon>Bacillati</taxon>
        <taxon>Bacillota</taxon>
        <taxon>Bacilli</taxon>
        <taxon>Bacillales</taxon>
        <taxon>Paenibacillaceae</taxon>
        <taxon>Paenibacillus</taxon>
    </lineage>
</organism>
<dbReference type="InterPro" id="IPR037090">
    <property type="entry name" value="57_glycoside_trans_central"/>
</dbReference>